<keyword evidence="1" id="KW-1133">Transmembrane helix</keyword>
<reference evidence="2" key="2">
    <citation type="submission" date="2025-08" db="UniProtKB">
        <authorList>
            <consortium name="Ensembl"/>
        </authorList>
    </citation>
    <scope>IDENTIFICATION</scope>
</reference>
<reference evidence="3" key="1">
    <citation type="journal article" date="2018" name="PLoS ONE">
        <title>Chinook salmon (Oncorhynchus tshawytscha) genome and transcriptome.</title>
        <authorList>
            <person name="Christensen K.A."/>
            <person name="Leong J.S."/>
            <person name="Sakhrani D."/>
            <person name="Biagi C.A."/>
            <person name="Minkley D.R."/>
            <person name="Withler R.E."/>
            <person name="Rondeau E.B."/>
            <person name="Koop B.F."/>
            <person name="Devlin R.H."/>
        </authorList>
    </citation>
    <scope>NUCLEOTIDE SEQUENCE [LARGE SCALE GENOMIC DNA]</scope>
</reference>
<sequence length="79" mass="8884">MNGGKVCPISLTTLPRSPSLSPLIAVTLFPIRLFLAAFMMLLAWPFAFIASGDRDERVIDTTTERGEGYRHYNRERKGL</sequence>
<keyword evidence="1" id="KW-0472">Membrane</keyword>
<feature type="transmembrane region" description="Helical" evidence="1">
    <location>
        <begin position="20"/>
        <end position="44"/>
    </location>
</feature>
<protein>
    <submittedName>
        <fullName evidence="2">Uncharacterized protein</fullName>
    </submittedName>
</protein>
<evidence type="ECO:0000313" key="2">
    <source>
        <dbReference type="Ensembl" id="ENSOTSP00005150764.1"/>
    </source>
</evidence>
<keyword evidence="3" id="KW-1185">Reference proteome</keyword>
<organism evidence="2 3">
    <name type="scientific">Oncorhynchus tshawytscha</name>
    <name type="common">Chinook salmon</name>
    <name type="synonym">Salmo tshawytscha</name>
    <dbReference type="NCBI Taxonomy" id="74940"/>
    <lineage>
        <taxon>Eukaryota</taxon>
        <taxon>Metazoa</taxon>
        <taxon>Chordata</taxon>
        <taxon>Craniata</taxon>
        <taxon>Vertebrata</taxon>
        <taxon>Euteleostomi</taxon>
        <taxon>Actinopterygii</taxon>
        <taxon>Neopterygii</taxon>
        <taxon>Teleostei</taxon>
        <taxon>Protacanthopterygii</taxon>
        <taxon>Salmoniformes</taxon>
        <taxon>Salmonidae</taxon>
        <taxon>Salmoninae</taxon>
        <taxon>Oncorhynchus</taxon>
    </lineage>
</organism>
<accession>A0AAZ3SCB9</accession>
<dbReference type="Proteomes" id="UP000694402">
    <property type="component" value="Unassembled WGS sequence"/>
</dbReference>
<reference evidence="2" key="3">
    <citation type="submission" date="2025-09" db="UniProtKB">
        <authorList>
            <consortium name="Ensembl"/>
        </authorList>
    </citation>
    <scope>IDENTIFICATION</scope>
</reference>
<evidence type="ECO:0000256" key="1">
    <source>
        <dbReference type="SAM" id="Phobius"/>
    </source>
</evidence>
<dbReference type="GeneTree" id="ENSGT00940000177739"/>
<dbReference type="Ensembl" id="ENSOTST00005161500.1">
    <property type="protein sequence ID" value="ENSOTSP00005150764.1"/>
    <property type="gene ID" value="ENSOTSG00005052261.1"/>
</dbReference>
<dbReference type="AlphaFoldDB" id="A0AAZ3SCB9"/>
<keyword evidence="1" id="KW-0812">Transmembrane</keyword>
<proteinExistence type="predicted"/>
<name>A0AAZ3SCB9_ONCTS</name>
<evidence type="ECO:0000313" key="3">
    <source>
        <dbReference type="Proteomes" id="UP000694402"/>
    </source>
</evidence>